<gene>
    <name evidence="2" type="ORF">A4U43_C02F11900</name>
</gene>
<evidence type="ECO:0000256" key="1">
    <source>
        <dbReference type="SAM" id="MobiDB-lite"/>
    </source>
</evidence>
<dbReference type="Gramene" id="ONK77887">
    <property type="protein sequence ID" value="ONK77887"/>
    <property type="gene ID" value="A4U43_C02F11900"/>
</dbReference>
<name>A0A5P1FKE7_ASPOF</name>
<dbReference type="EMBL" id="CM007382">
    <property type="protein sequence ID" value="ONK77887.1"/>
    <property type="molecule type" value="Genomic_DNA"/>
</dbReference>
<reference evidence="3" key="1">
    <citation type="journal article" date="2017" name="Nat. Commun.">
        <title>The asparagus genome sheds light on the origin and evolution of a young Y chromosome.</title>
        <authorList>
            <person name="Harkess A."/>
            <person name="Zhou J."/>
            <person name="Xu C."/>
            <person name="Bowers J.E."/>
            <person name="Van der Hulst R."/>
            <person name="Ayyampalayam S."/>
            <person name="Mercati F."/>
            <person name="Riccardi P."/>
            <person name="McKain M.R."/>
            <person name="Kakrana A."/>
            <person name="Tang H."/>
            <person name="Ray J."/>
            <person name="Groenendijk J."/>
            <person name="Arikit S."/>
            <person name="Mathioni S.M."/>
            <person name="Nakano M."/>
            <person name="Shan H."/>
            <person name="Telgmann-Rauber A."/>
            <person name="Kanno A."/>
            <person name="Yue Z."/>
            <person name="Chen H."/>
            <person name="Li W."/>
            <person name="Chen Y."/>
            <person name="Xu X."/>
            <person name="Zhang Y."/>
            <person name="Luo S."/>
            <person name="Chen H."/>
            <person name="Gao J."/>
            <person name="Mao Z."/>
            <person name="Pires J.C."/>
            <person name="Luo M."/>
            <person name="Kudrna D."/>
            <person name="Wing R.A."/>
            <person name="Meyers B.C."/>
            <person name="Yi K."/>
            <person name="Kong H."/>
            <person name="Lavrijsen P."/>
            <person name="Sunseri F."/>
            <person name="Falavigna A."/>
            <person name="Ye Y."/>
            <person name="Leebens-Mack J.H."/>
            <person name="Chen G."/>
        </authorList>
    </citation>
    <scope>NUCLEOTIDE SEQUENCE [LARGE SCALE GENOMIC DNA]</scope>
    <source>
        <strain evidence="3">cv. DH0086</strain>
    </source>
</reference>
<protein>
    <submittedName>
        <fullName evidence="2">Uncharacterized protein</fullName>
    </submittedName>
</protein>
<organism evidence="2 3">
    <name type="scientific">Asparagus officinalis</name>
    <name type="common">Garden asparagus</name>
    <dbReference type="NCBI Taxonomy" id="4686"/>
    <lineage>
        <taxon>Eukaryota</taxon>
        <taxon>Viridiplantae</taxon>
        <taxon>Streptophyta</taxon>
        <taxon>Embryophyta</taxon>
        <taxon>Tracheophyta</taxon>
        <taxon>Spermatophyta</taxon>
        <taxon>Magnoliopsida</taxon>
        <taxon>Liliopsida</taxon>
        <taxon>Asparagales</taxon>
        <taxon>Asparagaceae</taxon>
        <taxon>Asparagoideae</taxon>
        <taxon>Asparagus</taxon>
    </lineage>
</organism>
<feature type="compositionally biased region" description="Basic and acidic residues" evidence="1">
    <location>
        <begin position="76"/>
        <end position="87"/>
    </location>
</feature>
<feature type="compositionally biased region" description="Basic and acidic residues" evidence="1">
    <location>
        <begin position="1"/>
        <end position="10"/>
    </location>
</feature>
<feature type="compositionally biased region" description="Basic and acidic residues" evidence="1">
    <location>
        <begin position="34"/>
        <end position="54"/>
    </location>
</feature>
<dbReference type="AlphaFoldDB" id="A0A5P1FKE7"/>
<feature type="compositionally biased region" description="Basic residues" evidence="1">
    <location>
        <begin position="154"/>
        <end position="165"/>
    </location>
</feature>
<evidence type="ECO:0000313" key="3">
    <source>
        <dbReference type="Proteomes" id="UP000243459"/>
    </source>
</evidence>
<sequence length="208" mass="23276">MDLVSLEERSNVAFSNDDSPPPRLSISTSAMTDVMKKAEEEEEIGRKLRVKPEAEELPGSPSFRFYFQQASAIESFAHDDRKEEVIEKSNVQQRSCKREESITSSHSNTKEESTKKYDGENSSSASHSNEEPIAIGKRDEGCASSSSNEGSIKKGARKAKGRRFRSFRRGQNAIYSFLSARNCYSHKNLEHGSTHARIAPQPLSEKDI</sequence>
<keyword evidence="3" id="KW-1185">Reference proteome</keyword>
<accession>A0A5P1FKE7</accession>
<evidence type="ECO:0000313" key="2">
    <source>
        <dbReference type="EMBL" id="ONK77887.1"/>
    </source>
</evidence>
<proteinExistence type="predicted"/>
<feature type="compositionally biased region" description="Basic and acidic residues" evidence="1">
    <location>
        <begin position="108"/>
        <end position="119"/>
    </location>
</feature>
<feature type="region of interest" description="Disordered" evidence="1">
    <location>
        <begin position="76"/>
        <end position="165"/>
    </location>
</feature>
<dbReference type="Proteomes" id="UP000243459">
    <property type="component" value="Chromosome 2"/>
</dbReference>
<feature type="region of interest" description="Disordered" evidence="1">
    <location>
        <begin position="1"/>
        <end position="60"/>
    </location>
</feature>